<evidence type="ECO:0000259" key="2">
    <source>
        <dbReference type="PROSITE" id="PS51462"/>
    </source>
</evidence>
<evidence type="ECO:0000256" key="1">
    <source>
        <dbReference type="ARBA" id="ARBA00022801"/>
    </source>
</evidence>
<dbReference type="STRING" id="1802603.A3F35_02360"/>
<dbReference type="PROSITE" id="PS00893">
    <property type="entry name" value="NUDIX_BOX"/>
    <property type="match status" value="1"/>
</dbReference>
<dbReference type="InterPro" id="IPR051325">
    <property type="entry name" value="Nudix_hydrolase_domain"/>
</dbReference>
<dbReference type="EMBL" id="MHCZ01000045">
    <property type="protein sequence ID" value="OGY28945.1"/>
    <property type="molecule type" value="Genomic_DNA"/>
</dbReference>
<dbReference type="Proteomes" id="UP000178068">
    <property type="component" value="Unassembled WGS sequence"/>
</dbReference>
<dbReference type="SUPFAM" id="SSF55811">
    <property type="entry name" value="Nudix"/>
    <property type="match status" value="1"/>
</dbReference>
<protein>
    <recommendedName>
        <fullName evidence="2">Nudix hydrolase domain-containing protein</fullName>
    </recommendedName>
</protein>
<dbReference type="Gene3D" id="3.90.79.10">
    <property type="entry name" value="Nucleoside Triphosphate Pyrophosphohydrolase"/>
    <property type="match status" value="1"/>
</dbReference>
<dbReference type="PANTHER" id="PTHR21340">
    <property type="entry name" value="DIADENOSINE 5,5-P1,P4-TETRAPHOSPHATE PYROPHOSPHOHYDROLASE MUTT"/>
    <property type="match status" value="1"/>
</dbReference>
<proteinExistence type="predicted"/>
<dbReference type="GO" id="GO:0006754">
    <property type="term" value="P:ATP biosynthetic process"/>
    <property type="evidence" value="ECO:0007669"/>
    <property type="project" value="TreeGrafter"/>
</dbReference>
<feature type="domain" description="Nudix hydrolase" evidence="2">
    <location>
        <begin position="3"/>
        <end position="133"/>
    </location>
</feature>
<dbReference type="PANTHER" id="PTHR21340:SF0">
    <property type="entry name" value="BIS(5'-NUCLEOSYL)-TETRAPHOSPHATASE [ASYMMETRICAL]"/>
    <property type="match status" value="1"/>
</dbReference>
<organism evidence="3 4">
    <name type="scientific">Candidatus Woykebacteria bacterium RIFCSPHIGHO2_12_FULL_45_10</name>
    <dbReference type="NCBI Taxonomy" id="1802603"/>
    <lineage>
        <taxon>Bacteria</taxon>
        <taxon>Candidatus Woykeibacteriota</taxon>
    </lineage>
</organism>
<evidence type="ECO:0000313" key="4">
    <source>
        <dbReference type="Proteomes" id="UP000178068"/>
    </source>
</evidence>
<dbReference type="InterPro" id="IPR015797">
    <property type="entry name" value="NUDIX_hydrolase-like_dom_sf"/>
</dbReference>
<name>A0A1G1WMG9_9BACT</name>
<dbReference type="GO" id="GO:0004081">
    <property type="term" value="F:bis(5'-nucleosyl)-tetraphosphatase (asymmetrical) activity"/>
    <property type="evidence" value="ECO:0007669"/>
    <property type="project" value="TreeGrafter"/>
</dbReference>
<reference evidence="3 4" key="1">
    <citation type="journal article" date="2016" name="Nat. Commun.">
        <title>Thousands of microbial genomes shed light on interconnected biogeochemical processes in an aquifer system.</title>
        <authorList>
            <person name="Anantharaman K."/>
            <person name="Brown C.T."/>
            <person name="Hug L.A."/>
            <person name="Sharon I."/>
            <person name="Castelle C.J."/>
            <person name="Probst A.J."/>
            <person name="Thomas B.C."/>
            <person name="Singh A."/>
            <person name="Wilkins M.J."/>
            <person name="Karaoz U."/>
            <person name="Brodie E.L."/>
            <person name="Williams K.H."/>
            <person name="Hubbard S.S."/>
            <person name="Banfield J.F."/>
        </authorList>
    </citation>
    <scope>NUCLEOTIDE SEQUENCE [LARGE SCALE GENOMIC DNA]</scope>
</reference>
<sequence length="137" mass="15879">MSKFEESAGGIVFKKEKGRTYVLVTQHSAHHGWVFPKGLVDKGEDRAATALREVKEEGGVTAKIIQELPPTEYFYKSEDQTIKKKVTYFLMEYVSGDIRDHDWEMEAAEWLMIDQVEERLTYKSDKEVFQEAKKAIK</sequence>
<dbReference type="PROSITE" id="PS51462">
    <property type="entry name" value="NUDIX"/>
    <property type="match status" value="1"/>
</dbReference>
<dbReference type="Pfam" id="PF00293">
    <property type="entry name" value="NUDIX"/>
    <property type="match status" value="1"/>
</dbReference>
<accession>A0A1G1WMG9</accession>
<comment type="caution">
    <text evidence="3">The sequence shown here is derived from an EMBL/GenBank/DDBJ whole genome shotgun (WGS) entry which is preliminary data.</text>
</comment>
<dbReference type="GO" id="GO:0006167">
    <property type="term" value="P:AMP biosynthetic process"/>
    <property type="evidence" value="ECO:0007669"/>
    <property type="project" value="TreeGrafter"/>
</dbReference>
<dbReference type="AlphaFoldDB" id="A0A1G1WMG9"/>
<keyword evidence="1" id="KW-0378">Hydrolase</keyword>
<gene>
    <name evidence="3" type="ORF">A3F35_02360</name>
</gene>
<dbReference type="CDD" id="cd03673">
    <property type="entry name" value="NUDIX_Ap6A_hydrolase"/>
    <property type="match status" value="1"/>
</dbReference>
<dbReference type="InterPro" id="IPR020084">
    <property type="entry name" value="NUDIX_hydrolase_CS"/>
</dbReference>
<evidence type="ECO:0000313" key="3">
    <source>
        <dbReference type="EMBL" id="OGY28945.1"/>
    </source>
</evidence>
<dbReference type="InterPro" id="IPR000086">
    <property type="entry name" value="NUDIX_hydrolase_dom"/>
</dbReference>